<reference evidence="1" key="1">
    <citation type="submission" date="2020-02" db="EMBL/GenBank/DDBJ databases">
        <authorList>
            <person name="Meier V. D."/>
        </authorList>
    </citation>
    <scope>NUCLEOTIDE SEQUENCE</scope>
    <source>
        <strain evidence="1">AVDCRST_MAG13</strain>
    </source>
</reference>
<evidence type="ECO:0000313" key="1">
    <source>
        <dbReference type="EMBL" id="CAA9500016.1"/>
    </source>
</evidence>
<dbReference type="InterPro" id="IPR036890">
    <property type="entry name" value="HATPase_C_sf"/>
</dbReference>
<gene>
    <name evidence="1" type="ORF">AVDCRST_MAG13-2192</name>
</gene>
<organism evidence="1">
    <name type="scientific">uncultured Solirubrobacteraceae bacterium</name>
    <dbReference type="NCBI Taxonomy" id="1162706"/>
    <lineage>
        <taxon>Bacteria</taxon>
        <taxon>Bacillati</taxon>
        <taxon>Actinomycetota</taxon>
        <taxon>Thermoleophilia</taxon>
        <taxon>Solirubrobacterales</taxon>
        <taxon>Solirubrobacteraceae</taxon>
        <taxon>environmental samples</taxon>
    </lineage>
</organism>
<protein>
    <recommendedName>
        <fullName evidence="2">Sensor histidine kinase</fullName>
    </recommendedName>
</protein>
<proteinExistence type="predicted"/>
<evidence type="ECO:0008006" key="2">
    <source>
        <dbReference type="Google" id="ProtNLM"/>
    </source>
</evidence>
<feature type="non-terminal residue" evidence="1">
    <location>
        <position position="1"/>
    </location>
</feature>
<sequence>SGLEGLAQRVEALDGTLTVDSPPGGPTWIEAVLPCGS</sequence>
<dbReference type="Gene3D" id="3.30.565.10">
    <property type="entry name" value="Histidine kinase-like ATPase, C-terminal domain"/>
    <property type="match status" value="1"/>
</dbReference>
<dbReference type="AlphaFoldDB" id="A0A6J4SM66"/>
<name>A0A6J4SM66_9ACTN</name>
<accession>A0A6J4SM66</accession>
<dbReference type="EMBL" id="CADCVO010000350">
    <property type="protein sequence ID" value="CAA9500016.1"/>
    <property type="molecule type" value="Genomic_DNA"/>
</dbReference>